<accession>A0A7S6W0K0</accession>
<dbReference type="AlphaFoldDB" id="A0A7S6W0K0"/>
<keyword evidence="2" id="KW-1185">Reference proteome</keyword>
<geneLocation type="plasmid" evidence="1 2">
    <name>pYH12207-2</name>
</geneLocation>
<reference evidence="1 2" key="1">
    <citation type="submission" date="2020-02" db="EMBL/GenBank/DDBJ databases">
        <title>Tigecycline-resistant Acinetobacter species from pigs and migratory birds.</title>
        <authorList>
            <person name="Chen C."/>
            <person name="Sun J."/>
            <person name="Liao X.-P."/>
            <person name="Liu Y.-H."/>
        </authorList>
    </citation>
    <scope>NUCLEOTIDE SEQUENCE [LARGE SCALE GENOMIC DNA]</scope>
    <source>
        <strain evidence="1 2">YH12207_T</strain>
        <plasmid evidence="1 2">pYH12207-2</plasmid>
    </source>
</reference>
<keyword evidence="1" id="KW-0614">Plasmid</keyword>
<evidence type="ECO:0000313" key="2">
    <source>
        <dbReference type="Proteomes" id="UP000593966"/>
    </source>
</evidence>
<dbReference type="Proteomes" id="UP000593966">
    <property type="component" value="Plasmid pYH12207-2"/>
</dbReference>
<organism evidence="1 2">
    <name type="scientific">Acinetobacter piscicola</name>
    <dbReference type="NCBI Taxonomy" id="2006115"/>
    <lineage>
        <taxon>Bacteria</taxon>
        <taxon>Pseudomonadati</taxon>
        <taxon>Pseudomonadota</taxon>
        <taxon>Gammaproteobacteria</taxon>
        <taxon>Moraxellales</taxon>
        <taxon>Moraxellaceae</taxon>
        <taxon>Acinetobacter</taxon>
    </lineage>
</organism>
<protein>
    <submittedName>
        <fullName evidence="1">Uncharacterized protein</fullName>
    </submittedName>
</protein>
<evidence type="ECO:0000313" key="1">
    <source>
        <dbReference type="EMBL" id="QOW48228.1"/>
    </source>
</evidence>
<gene>
    <name evidence="1" type="ORF">G0028_20440</name>
</gene>
<proteinExistence type="predicted"/>
<sequence length="77" mass="8811">MTKQQPKEVTHSKAKKLTDKQIQFFANKLAHHDPFASQKAAVGESYADLEKRLLIELQDPEVVRKYSSVLKELGLEM</sequence>
<name>A0A7S6W0K0_9GAMM</name>
<dbReference type="EMBL" id="CP048661">
    <property type="protein sequence ID" value="QOW48228.1"/>
    <property type="molecule type" value="Genomic_DNA"/>
</dbReference>